<dbReference type="Pfam" id="PF03936">
    <property type="entry name" value="Terpene_synth_C"/>
    <property type="match status" value="1"/>
</dbReference>
<dbReference type="Proteomes" id="UP000554482">
    <property type="component" value="Unassembled WGS sequence"/>
</dbReference>
<evidence type="ECO:0000259" key="5">
    <source>
        <dbReference type="Pfam" id="PF01397"/>
    </source>
</evidence>
<evidence type="ECO:0000313" key="7">
    <source>
        <dbReference type="EMBL" id="KAF5191164.1"/>
    </source>
</evidence>
<evidence type="ECO:0000313" key="8">
    <source>
        <dbReference type="Proteomes" id="UP000554482"/>
    </source>
</evidence>
<dbReference type="EMBL" id="JABWDY010023126">
    <property type="protein sequence ID" value="KAF5191164.1"/>
    <property type="molecule type" value="Genomic_DNA"/>
</dbReference>
<dbReference type="InterPro" id="IPR008930">
    <property type="entry name" value="Terpenoid_cyclase/PrenylTrfase"/>
</dbReference>
<evidence type="ECO:0000259" key="6">
    <source>
        <dbReference type="Pfam" id="PF03936"/>
    </source>
</evidence>
<dbReference type="PANTHER" id="PTHR31225:SF93">
    <property type="entry name" value="ALPHA-HUMULENE_(-)-(E)-BETA-CARYOPHYLLENE SYNTHASE"/>
    <property type="match status" value="1"/>
</dbReference>
<dbReference type="GO" id="GO:0000287">
    <property type="term" value="F:magnesium ion binding"/>
    <property type="evidence" value="ECO:0007669"/>
    <property type="project" value="InterPro"/>
</dbReference>
<dbReference type="Gene3D" id="1.50.10.130">
    <property type="entry name" value="Terpene synthase, N-terminal domain"/>
    <property type="match status" value="1"/>
</dbReference>
<organism evidence="7 8">
    <name type="scientific">Thalictrum thalictroides</name>
    <name type="common">Rue-anemone</name>
    <name type="synonym">Anemone thalictroides</name>
    <dbReference type="NCBI Taxonomy" id="46969"/>
    <lineage>
        <taxon>Eukaryota</taxon>
        <taxon>Viridiplantae</taxon>
        <taxon>Streptophyta</taxon>
        <taxon>Embryophyta</taxon>
        <taxon>Tracheophyta</taxon>
        <taxon>Spermatophyta</taxon>
        <taxon>Magnoliopsida</taxon>
        <taxon>Ranunculales</taxon>
        <taxon>Ranunculaceae</taxon>
        <taxon>Thalictroideae</taxon>
        <taxon>Thalictrum</taxon>
    </lineage>
</organism>
<evidence type="ECO:0000256" key="1">
    <source>
        <dbReference type="ARBA" id="ARBA00022723"/>
    </source>
</evidence>
<keyword evidence="4" id="KW-1133">Transmembrane helix</keyword>
<keyword evidence="8" id="KW-1185">Reference proteome</keyword>
<dbReference type="GO" id="GO:0010333">
    <property type="term" value="F:terpene synthase activity"/>
    <property type="evidence" value="ECO:0007669"/>
    <property type="project" value="InterPro"/>
</dbReference>
<dbReference type="FunFam" id="1.50.10.130:FF:000001">
    <property type="entry name" value="Isoprene synthase, chloroplastic"/>
    <property type="match status" value="1"/>
</dbReference>
<keyword evidence="4" id="KW-0812">Transmembrane</keyword>
<evidence type="ECO:0000256" key="3">
    <source>
        <dbReference type="ARBA" id="ARBA00023239"/>
    </source>
</evidence>
<reference evidence="7 8" key="1">
    <citation type="submission" date="2020-06" db="EMBL/GenBank/DDBJ databases">
        <title>Transcriptomic and genomic resources for Thalictrum thalictroides and T. hernandezii: Facilitating candidate gene discovery in an emerging model plant lineage.</title>
        <authorList>
            <person name="Arias T."/>
            <person name="Riano-Pachon D.M."/>
            <person name="Di Stilio V.S."/>
        </authorList>
    </citation>
    <scope>NUCLEOTIDE SEQUENCE [LARGE SCALE GENOMIC DNA]</scope>
    <source>
        <strain evidence="8">cv. WT478/WT964</strain>
        <tissue evidence="7">Leaves</tissue>
    </source>
</reference>
<protein>
    <submittedName>
        <fullName evidence="7">(-)-germacrene D synthase</fullName>
    </submittedName>
</protein>
<proteinExistence type="predicted"/>
<dbReference type="InterPro" id="IPR001906">
    <property type="entry name" value="Terpene_synth_N"/>
</dbReference>
<keyword evidence="2" id="KW-0460">Magnesium</keyword>
<dbReference type="InterPro" id="IPR005630">
    <property type="entry name" value="Terpene_synthase_metal-bd"/>
</dbReference>
<dbReference type="FunFam" id="1.10.600.10:FF:000007">
    <property type="entry name" value="Isoprene synthase, chloroplastic"/>
    <property type="match status" value="1"/>
</dbReference>
<dbReference type="SUPFAM" id="SSF48239">
    <property type="entry name" value="Terpenoid cyclases/Protein prenyltransferases"/>
    <property type="match status" value="1"/>
</dbReference>
<dbReference type="InterPro" id="IPR050148">
    <property type="entry name" value="Terpene_synthase-like"/>
</dbReference>
<dbReference type="AlphaFoldDB" id="A0A7J6W1A9"/>
<feature type="domain" description="Terpene synthase N-terminal" evidence="5">
    <location>
        <begin position="70"/>
        <end position="248"/>
    </location>
</feature>
<accession>A0A7J6W1A9</accession>
<dbReference type="GO" id="GO:0016102">
    <property type="term" value="P:diterpenoid biosynthetic process"/>
    <property type="evidence" value="ECO:0007669"/>
    <property type="project" value="InterPro"/>
</dbReference>
<feature type="domain" description="Terpene synthase metal-binding" evidence="6">
    <location>
        <begin position="306"/>
        <end position="545"/>
    </location>
</feature>
<dbReference type="SUPFAM" id="SSF48576">
    <property type="entry name" value="Terpenoid synthases"/>
    <property type="match status" value="1"/>
</dbReference>
<keyword evidence="3" id="KW-0456">Lyase</keyword>
<dbReference type="Gene3D" id="1.10.600.10">
    <property type="entry name" value="Farnesyl Diphosphate Synthase"/>
    <property type="match status" value="1"/>
</dbReference>
<dbReference type="SFLD" id="SFLDG01019">
    <property type="entry name" value="Terpene_Cyclase_Like_1_C_Termi"/>
    <property type="match status" value="1"/>
</dbReference>
<dbReference type="SFLD" id="SFLDS00005">
    <property type="entry name" value="Isoprenoid_Synthase_Type_I"/>
    <property type="match status" value="1"/>
</dbReference>
<dbReference type="InterPro" id="IPR008949">
    <property type="entry name" value="Isoprenoid_synthase_dom_sf"/>
</dbReference>
<dbReference type="OrthoDB" id="1877784at2759"/>
<sequence length="603" mass="69189">MLSYITTSLTPVHAMLPSPTKENLLPKSFFVDGKSKILQIPTRRACLSSDAIEEVPDQRPNPAGFHASIWDHHDFSLSSSDPNPDTFAEERIKELKKEVKSMLSLATNDPFEELDLIEKLQRLGISYHFEAVINDSLQRIHHAATIFSNLEVDVCTHLYAVALRFRILRQAGYYVSPDVFNKFKNEQGEFQLNLASDVQCLLSLYQASHLGFNGEDTMNQAMVFARKHLEYIVPQLSSPLASEVQHALEIPLHKSGGRIEAKQYISTFQAIESQDHLLLEFAKLDFNRIQLVQRTELDEIKRWWENMNMKSKVPFMFRERIVESYAMITTTYFEPKYAYGRALMTKINMMLTVLDDGFDVYSDHEELSPLVEAFQRWDFEVLNNSPEHIKVIFQECVNFVDAVNVEMIRTGQFNVVQYLKQEMQDYVIGLMEEAKILFSGRMPTMEEWLPVSLVTMALNIFFICGVMGLGELATKEVYDWIASKPKIIRSSYLIVRLFDDIGTYKWEHKRGTTLSNVTCCMNDLGISESDAVEHIQKMISSAWKDMNQECMSPTPVPMPVLRIIISMAQIMELFYAAGHDGYSNTKGRTKDIVTLLFIDPIPI</sequence>
<dbReference type="PANTHER" id="PTHR31225">
    <property type="entry name" value="OS04G0344100 PROTEIN-RELATED"/>
    <property type="match status" value="1"/>
</dbReference>
<gene>
    <name evidence="7" type="ORF">FRX31_019252</name>
</gene>
<keyword evidence="4" id="KW-0472">Membrane</keyword>
<dbReference type="InterPro" id="IPR036965">
    <property type="entry name" value="Terpene_synth_N_sf"/>
</dbReference>
<evidence type="ECO:0000256" key="4">
    <source>
        <dbReference type="SAM" id="Phobius"/>
    </source>
</evidence>
<comment type="caution">
    <text evidence="7">The sequence shown here is derived from an EMBL/GenBank/DDBJ whole genome shotgun (WGS) entry which is preliminary data.</text>
</comment>
<dbReference type="CDD" id="cd00684">
    <property type="entry name" value="Terpene_cyclase_plant_C1"/>
    <property type="match status" value="1"/>
</dbReference>
<dbReference type="InterPro" id="IPR044814">
    <property type="entry name" value="Terpene_cyclase_plant_C1"/>
</dbReference>
<keyword evidence="1" id="KW-0479">Metal-binding</keyword>
<dbReference type="InterPro" id="IPR034741">
    <property type="entry name" value="Terpene_cyclase-like_1_C"/>
</dbReference>
<evidence type="ECO:0000256" key="2">
    <source>
        <dbReference type="ARBA" id="ARBA00022842"/>
    </source>
</evidence>
<dbReference type="Pfam" id="PF01397">
    <property type="entry name" value="Terpene_synth"/>
    <property type="match status" value="1"/>
</dbReference>
<name>A0A7J6W1A9_THATH</name>
<feature type="transmembrane region" description="Helical" evidence="4">
    <location>
        <begin position="448"/>
        <end position="469"/>
    </location>
</feature>